<dbReference type="GO" id="GO:0004748">
    <property type="term" value="F:ribonucleoside-diphosphate reductase activity, thioredoxin disulfide as acceptor"/>
    <property type="evidence" value="ECO:0007669"/>
    <property type="project" value="TreeGrafter"/>
</dbReference>
<dbReference type="Proteomes" id="UP001066276">
    <property type="component" value="Chromosome 6"/>
</dbReference>
<dbReference type="GO" id="GO:0009263">
    <property type="term" value="P:deoxyribonucleotide biosynthetic process"/>
    <property type="evidence" value="ECO:0007669"/>
    <property type="project" value="InterPro"/>
</dbReference>
<proteinExistence type="predicted"/>
<gene>
    <name evidence="1" type="ORF">NDU88_005157</name>
</gene>
<dbReference type="AlphaFoldDB" id="A0AAV7QHF2"/>
<dbReference type="PANTHER" id="PTHR23409:SF21">
    <property type="entry name" value="CAPSID PROTEIN"/>
    <property type="match status" value="1"/>
</dbReference>
<sequence length="435" mass="48403">MAFVHCASGECAKSELDLFSLKPTQTSIENSFFMEVSPMAALTPLAPIEFYVSGSTDMYLDLNNTLLHLVCKITKANGDNIEADARVAPIAYPIATMFNQVDINLGDRLVTQSDNMYAYRAYIESILNYSRDALDTHLSAGLFYRDTEAHLENTALDGDNEGFKKRASFVAGSRQFDLLGRVHSDLFFQDKLLVNGIDLKIKLNRNKDSFCLISGDAEQYKLVILSASLFVKRVKVSPSVRLAHAEALQLSNAKYAIERVALKIFSIPAGTRLTQQQNLFLGQLPKLIIIGFVDNTAFSGLYNSNPFNFKHYDINYAALVHEGAVIPAKPFTPNFGTSNFVREYLGLVSITGKQLRDSGVVVSREGYAAGYTLFAFDLTPDMEDGDHYNLIKNGNLKAEIRFTQALAANVNMVVFSVFDSVIQINHARQLMFDYH</sequence>
<dbReference type="PANTHER" id="PTHR23409">
    <property type="entry name" value="RIBONUCLEOSIDE-DIPHOSPHATE REDUCTASE SMALL CHAIN"/>
    <property type="match status" value="1"/>
</dbReference>
<dbReference type="GO" id="GO:0005829">
    <property type="term" value="C:cytosol"/>
    <property type="evidence" value="ECO:0007669"/>
    <property type="project" value="TreeGrafter"/>
</dbReference>
<dbReference type="InterPro" id="IPR000358">
    <property type="entry name" value="RNR_small_fam"/>
</dbReference>
<dbReference type="EMBL" id="JANPWB010000010">
    <property type="protein sequence ID" value="KAJ1138776.1"/>
    <property type="molecule type" value="Genomic_DNA"/>
</dbReference>
<protein>
    <submittedName>
        <fullName evidence="1">Uncharacterized protein</fullName>
    </submittedName>
</protein>
<organism evidence="1 2">
    <name type="scientific">Pleurodeles waltl</name>
    <name type="common">Iberian ribbed newt</name>
    <dbReference type="NCBI Taxonomy" id="8319"/>
    <lineage>
        <taxon>Eukaryota</taxon>
        <taxon>Metazoa</taxon>
        <taxon>Chordata</taxon>
        <taxon>Craniata</taxon>
        <taxon>Vertebrata</taxon>
        <taxon>Euteleostomi</taxon>
        <taxon>Amphibia</taxon>
        <taxon>Batrachia</taxon>
        <taxon>Caudata</taxon>
        <taxon>Salamandroidea</taxon>
        <taxon>Salamandridae</taxon>
        <taxon>Pleurodelinae</taxon>
        <taxon>Pleurodeles</taxon>
    </lineage>
</organism>
<comment type="caution">
    <text evidence="1">The sequence shown here is derived from an EMBL/GenBank/DDBJ whole genome shotgun (WGS) entry which is preliminary data.</text>
</comment>
<reference evidence="1" key="1">
    <citation type="journal article" date="2022" name="bioRxiv">
        <title>Sequencing and chromosome-scale assembly of the giantPleurodeles waltlgenome.</title>
        <authorList>
            <person name="Brown T."/>
            <person name="Elewa A."/>
            <person name="Iarovenko S."/>
            <person name="Subramanian E."/>
            <person name="Araus A.J."/>
            <person name="Petzold A."/>
            <person name="Susuki M."/>
            <person name="Suzuki K.-i.T."/>
            <person name="Hayashi T."/>
            <person name="Toyoda A."/>
            <person name="Oliveira C."/>
            <person name="Osipova E."/>
            <person name="Leigh N.D."/>
            <person name="Simon A."/>
            <person name="Yun M.H."/>
        </authorList>
    </citation>
    <scope>NUCLEOTIDE SEQUENCE</scope>
    <source>
        <strain evidence="1">20211129_DDA</strain>
        <tissue evidence="1">Liver</tissue>
    </source>
</reference>
<evidence type="ECO:0000313" key="2">
    <source>
        <dbReference type="Proteomes" id="UP001066276"/>
    </source>
</evidence>
<evidence type="ECO:0000313" key="1">
    <source>
        <dbReference type="EMBL" id="KAJ1138776.1"/>
    </source>
</evidence>
<name>A0AAV7QHF2_PLEWA</name>
<keyword evidence="2" id="KW-1185">Reference proteome</keyword>
<accession>A0AAV7QHF2</accession>